<dbReference type="InterPro" id="IPR007534">
    <property type="entry name" value="LuxE"/>
</dbReference>
<reference evidence="2" key="1">
    <citation type="submission" date="2018-10" db="EMBL/GenBank/DDBJ databases">
        <authorList>
            <consortium name="NARMS: The National Antimicrobial Resistance Monitoring System"/>
        </authorList>
    </citation>
    <scope>NUCLEOTIDE SEQUENCE [LARGE SCALE GENOMIC DNA]</scope>
    <source>
        <strain evidence="2">CVM N17EC0388</strain>
    </source>
</reference>
<dbReference type="SUPFAM" id="SSF56801">
    <property type="entry name" value="Acetyl-CoA synthetase-like"/>
    <property type="match status" value="1"/>
</dbReference>
<dbReference type="GO" id="GO:0047474">
    <property type="term" value="F:long-chain fatty acid--protein ligase activity"/>
    <property type="evidence" value="ECO:0007669"/>
    <property type="project" value="InterPro"/>
</dbReference>
<evidence type="ECO:0000259" key="1">
    <source>
        <dbReference type="Pfam" id="PF04443"/>
    </source>
</evidence>
<organism evidence="2">
    <name type="scientific">Escherichia coli</name>
    <dbReference type="NCBI Taxonomy" id="562"/>
    <lineage>
        <taxon>Bacteria</taxon>
        <taxon>Pseudomonadati</taxon>
        <taxon>Pseudomonadota</taxon>
        <taxon>Gammaproteobacteria</taxon>
        <taxon>Enterobacterales</taxon>
        <taxon>Enterobacteriaceae</taxon>
        <taxon>Escherichia</taxon>
    </lineage>
</organism>
<proteinExistence type="predicted"/>
<evidence type="ECO:0000313" key="2">
    <source>
        <dbReference type="EMBL" id="MHO05153.1"/>
    </source>
</evidence>
<dbReference type="InterPro" id="IPR042099">
    <property type="entry name" value="ANL_N_sf"/>
</dbReference>
<dbReference type="EMBL" id="RNRV01000020">
    <property type="protein sequence ID" value="MHO05153.1"/>
    <property type="molecule type" value="Genomic_DNA"/>
</dbReference>
<dbReference type="GO" id="GO:0008218">
    <property type="term" value="P:bioluminescence"/>
    <property type="evidence" value="ECO:0007669"/>
    <property type="project" value="InterPro"/>
</dbReference>
<name>A0A3L0YDF5_ECOLX</name>
<dbReference type="Pfam" id="PF04443">
    <property type="entry name" value="LuxE"/>
    <property type="match status" value="1"/>
</dbReference>
<dbReference type="AlphaFoldDB" id="A0A3L0YDF5"/>
<accession>A0A3L0YDF5</accession>
<feature type="domain" description="Acyl-protein synthetase LuxE" evidence="1">
    <location>
        <begin position="7"/>
        <end position="350"/>
    </location>
</feature>
<protein>
    <submittedName>
        <fullName evidence="2">Acyl-protein synthetase</fullName>
    </submittedName>
</protein>
<dbReference type="Gene3D" id="3.40.50.12780">
    <property type="entry name" value="N-terminal domain of ligase-like"/>
    <property type="match status" value="1"/>
</dbReference>
<sequence length="352" mass="38885">MESLLAAPIFDLPQAAKQALLLARLNALTRHHVEHCAPYANVLHAFGWTTEAADYGALPYLAARLFKLAQWQSVPEAEVFKVLTSSGTTGVPSRIVLDRETAALQSKVLVKILQEFVGKQRLPMLLVEQPALIQNRSGFSARGAGALGLSFLGRDHTYALDEQMRPNWPVIEAFCDKYAGQPVMLFGFTFMVWQCLLEPLRERGLHLPFEQGILFHSGGWKKLQHLAVDNPAFKARCREQLGLGRVHNFYGMVEQVGSIFVECEQGHLHAPVFADLQVRDPLTHQPLGVGRPGLLQVLSAIPGSYPGHSLLTEDLGVLLGEDDCPCGRHGRYFQVSGRQQGAEVRGCSDTFQ</sequence>
<gene>
    <name evidence="2" type="ORF">D9F05_12335</name>
</gene>
<comment type="caution">
    <text evidence="2">The sequence shown here is derived from an EMBL/GenBank/DDBJ whole genome shotgun (WGS) entry which is preliminary data.</text>
</comment>